<dbReference type="Pfam" id="PF12833">
    <property type="entry name" value="HTH_18"/>
    <property type="match status" value="1"/>
</dbReference>
<dbReference type="EMBL" id="DVON01000051">
    <property type="protein sequence ID" value="HIV12041.1"/>
    <property type="molecule type" value="Genomic_DNA"/>
</dbReference>
<dbReference type="AlphaFoldDB" id="A0A9D1T5C0"/>
<dbReference type="InterPro" id="IPR020449">
    <property type="entry name" value="Tscrpt_reg_AraC-type_HTH"/>
</dbReference>
<evidence type="ECO:0000313" key="6">
    <source>
        <dbReference type="Proteomes" id="UP000886723"/>
    </source>
</evidence>
<dbReference type="PROSITE" id="PS00041">
    <property type="entry name" value="HTH_ARAC_FAMILY_1"/>
    <property type="match status" value="1"/>
</dbReference>
<dbReference type="PRINTS" id="PR00032">
    <property type="entry name" value="HTHARAC"/>
</dbReference>
<dbReference type="Pfam" id="PF02311">
    <property type="entry name" value="AraC_binding"/>
    <property type="match status" value="1"/>
</dbReference>
<evidence type="ECO:0000313" key="5">
    <source>
        <dbReference type="EMBL" id="HIV12041.1"/>
    </source>
</evidence>
<dbReference type="PANTHER" id="PTHR43280">
    <property type="entry name" value="ARAC-FAMILY TRANSCRIPTIONAL REGULATOR"/>
    <property type="match status" value="1"/>
</dbReference>
<dbReference type="GO" id="GO:0003700">
    <property type="term" value="F:DNA-binding transcription factor activity"/>
    <property type="evidence" value="ECO:0007669"/>
    <property type="project" value="InterPro"/>
</dbReference>
<dbReference type="PANTHER" id="PTHR43280:SF28">
    <property type="entry name" value="HTH-TYPE TRANSCRIPTIONAL ACTIVATOR RHAS"/>
    <property type="match status" value="1"/>
</dbReference>
<name>A0A9D1T5C0_9FIRM</name>
<dbReference type="PROSITE" id="PS01124">
    <property type="entry name" value="HTH_ARAC_FAMILY_2"/>
    <property type="match status" value="1"/>
</dbReference>
<comment type="caution">
    <text evidence="5">The sequence shown here is derived from an EMBL/GenBank/DDBJ whole genome shotgun (WGS) entry which is preliminary data.</text>
</comment>
<dbReference type="InterPro" id="IPR018060">
    <property type="entry name" value="HTH_AraC"/>
</dbReference>
<feature type="domain" description="HTH araC/xylS-type" evidence="4">
    <location>
        <begin position="193"/>
        <end position="291"/>
    </location>
</feature>
<dbReference type="Gene3D" id="1.10.10.60">
    <property type="entry name" value="Homeodomain-like"/>
    <property type="match status" value="2"/>
</dbReference>
<keyword evidence="1" id="KW-0805">Transcription regulation</keyword>
<protein>
    <submittedName>
        <fullName evidence="5">AraC family transcriptional regulator</fullName>
    </submittedName>
</protein>
<dbReference type="GO" id="GO:0043565">
    <property type="term" value="F:sequence-specific DNA binding"/>
    <property type="evidence" value="ECO:0007669"/>
    <property type="project" value="InterPro"/>
</dbReference>
<keyword evidence="2" id="KW-0238">DNA-binding</keyword>
<dbReference type="SUPFAM" id="SSF46689">
    <property type="entry name" value="Homeodomain-like"/>
    <property type="match status" value="2"/>
</dbReference>
<dbReference type="CDD" id="cd02208">
    <property type="entry name" value="cupin_RmlC-like"/>
    <property type="match status" value="1"/>
</dbReference>
<dbReference type="SMART" id="SM00342">
    <property type="entry name" value="HTH_ARAC"/>
    <property type="match status" value="1"/>
</dbReference>
<dbReference type="InterPro" id="IPR009057">
    <property type="entry name" value="Homeodomain-like_sf"/>
</dbReference>
<evidence type="ECO:0000256" key="2">
    <source>
        <dbReference type="ARBA" id="ARBA00023125"/>
    </source>
</evidence>
<sequence>MLKTQRMKDNSEIIPYQDPRLPLYVAAGKLSLFYNMTPLCHWHDEMEYIRIERGCMYYYINGEKILMKEGEAVLINSRQMHYSSPYRQQDCTYQAVLFRTQLLTGSREIARRYICPITQNPSFSFIRLYISQPGHRKIMDIFGKIYANYMSNIPEKELYIISDLLLIWAALFELEDVADRDSQQEDENIRSQKNMMSYIYQNYRKKLSLQDIAGAGNISRNKCCSLFKQFVNQTPLEFLNSYRLESSIPLLLDTSRSITEVAFSSGFQGASYYAEIFRKYKGVSPSDYRQKNRETGEQ</sequence>
<dbReference type="InterPro" id="IPR037923">
    <property type="entry name" value="HTH-like"/>
</dbReference>
<dbReference type="SUPFAM" id="SSF51215">
    <property type="entry name" value="Regulatory protein AraC"/>
    <property type="match status" value="1"/>
</dbReference>
<reference evidence="5" key="1">
    <citation type="submission" date="2020-10" db="EMBL/GenBank/DDBJ databases">
        <authorList>
            <person name="Gilroy R."/>
        </authorList>
    </citation>
    <scope>NUCLEOTIDE SEQUENCE</scope>
    <source>
        <strain evidence="5">ChiBcec2-4451</strain>
    </source>
</reference>
<dbReference type="Gene3D" id="2.60.120.10">
    <property type="entry name" value="Jelly Rolls"/>
    <property type="match status" value="1"/>
</dbReference>
<evidence type="ECO:0000256" key="1">
    <source>
        <dbReference type="ARBA" id="ARBA00023015"/>
    </source>
</evidence>
<keyword evidence="3" id="KW-0804">Transcription</keyword>
<reference evidence="5" key="2">
    <citation type="journal article" date="2021" name="PeerJ">
        <title>Extensive microbial diversity within the chicken gut microbiome revealed by metagenomics and culture.</title>
        <authorList>
            <person name="Gilroy R."/>
            <person name="Ravi A."/>
            <person name="Getino M."/>
            <person name="Pursley I."/>
            <person name="Horton D.L."/>
            <person name="Alikhan N.F."/>
            <person name="Baker D."/>
            <person name="Gharbi K."/>
            <person name="Hall N."/>
            <person name="Watson M."/>
            <person name="Adriaenssens E.M."/>
            <person name="Foster-Nyarko E."/>
            <person name="Jarju S."/>
            <person name="Secka A."/>
            <person name="Antonio M."/>
            <person name="Oren A."/>
            <person name="Chaudhuri R.R."/>
            <person name="La Ragione R."/>
            <person name="Hildebrand F."/>
            <person name="Pallen M.J."/>
        </authorList>
    </citation>
    <scope>NUCLEOTIDE SEQUENCE</scope>
    <source>
        <strain evidence="5">ChiBcec2-4451</strain>
    </source>
</reference>
<evidence type="ECO:0000256" key="3">
    <source>
        <dbReference type="ARBA" id="ARBA00023163"/>
    </source>
</evidence>
<evidence type="ECO:0000259" key="4">
    <source>
        <dbReference type="PROSITE" id="PS01124"/>
    </source>
</evidence>
<dbReference type="InterPro" id="IPR014710">
    <property type="entry name" value="RmlC-like_jellyroll"/>
</dbReference>
<dbReference type="InterPro" id="IPR018062">
    <property type="entry name" value="HTH_AraC-typ_CS"/>
</dbReference>
<accession>A0A9D1T5C0</accession>
<dbReference type="Proteomes" id="UP000886723">
    <property type="component" value="Unassembled WGS sequence"/>
</dbReference>
<organism evidence="5 6">
    <name type="scientific">Candidatus Pullilachnospira stercoravium</name>
    <dbReference type="NCBI Taxonomy" id="2840913"/>
    <lineage>
        <taxon>Bacteria</taxon>
        <taxon>Bacillati</taxon>
        <taxon>Bacillota</taxon>
        <taxon>Clostridia</taxon>
        <taxon>Lachnospirales</taxon>
        <taxon>Lachnospiraceae</taxon>
        <taxon>Lachnospiraceae incertae sedis</taxon>
        <taxon>Candidatus Pullilachnospira</taxon>
    </lineage>
</organism>
<proteinExistence type="predicted"/>
<gene>
    <name evidence="5" type="ORF">IAA63_02735</name>
</gene>
<dbReference type="InterPro" id="IPR003313">
    <property type="entry name" value="AraC-bd"/>
</dbReference>